<evidence type="ECO:0000313" key="2">
    <source>
        <dbReference type="Proteomes" id="UP001415857"/>
    </source>
</evidence>
<dbReference type="Proteomes" id="UP001415857">
    <property type="component" value="Unassembled WGS sequence"/>
</dbReference>
<dbReference type="PANTHER" id="PTHR47150:SF7">
    <property type="entry name" value="NUCLEASE"/>
    <property type="match status" value="1"/>
</dbReference>
<name>A0AAP0RVY7_LIQFO</name>
<organism evidence="1 2">
    <name type="scientific">Liquidambar formosana</name>
    <name type="common">Formosan gum</name>
    <dbReference type="NCBI Taxonomy" id="63359"/>
    <lineage>
        <taxon>Eukaryota</taxon>
        <taxon>Viridiplantae</taxon>
        <taxon>Streptophyta</taxon>
        <taxon>Embryophyta</taxon>
        <taxon>Tracheophyta</taxon>
        <taxon>Spermatophyta</taxon>
        <taxon>Magnoliopsida</taxon>
        <taxon>eudicotyledons</taxon>
        <taxon>Gunneridae</taxon>
        <taxon>Pentapetalae</taxon>
        <taxon>Saxifragales</taxon>
        <taxon>Altingiaceae</taxon>
        <taxon>Liquidambar</taxon>
    </lineage>
</organism>
<dbReference type="Pfam" id="PF04827">
    <property type="entry name" value="Plant_tran"/>
    <property type="match status" value="1"/>
</dbReference>
<dbReference type="InterPro" id="IPR006912">
    <property type="entry name" value="Harbinger_derived_prot"/>
</dbReference>
<evidence type="ECO:0000313" key="1">
    <source>
        <dbReference type="EMBL" id="KAK9285702.1"/>
    </source>
</evidence>
<dbReference type="PANTHER" id="PTHR47150">
    <property type="entry name" value="OS12G0169200 PROTEIN"/>
    <property type="match status" value="1"/>
</dbReference>
<protein>
    <recommendedName>
        <fullName evidence="3">Nuclease HARBI1</fullName>
    </recommendedName>
</protein>
<keyword evidence="2" id="KW-1185">Reference proteome</keyword>
<accession>A0AAP0RVY7</accession>
<dbReference type="EMBL" id="JBBPBK010000005">
    <property type="protein sequence ID" value="KAK9285702.1"/>
    <property type="molecule type" value="Genomic_DNA"/>
</dbReference>
<gene>
    <name evidence="1" type="ORF">L1049_024901</name>
</gene>
<sequence length="262" mass="30797">MRMLAYGLAADVMDDYMRIGETTTIESLKKFVKAVIGVFGDEYLRSPNNVDVARLLAERESRGFPGMLRSIDRMHWKWKNCLITWKGSYNDINVWERSHLFANLVEGHALAANYSINGHNYTTRYYLADGIYPPWSTFVKTILHPQENKHKNFATAQELIWKDVERAFGVLQSHFAIVYGPFRFWDPTTFKDIMIVCVIMHNMIIEDEHGVYMHNNNYEVFEENVDLLHELTMDFVQFLQNHQHIRNREAHSQLQADLIEHL</sequence>
<reference evidence="1 2" key="1">
    <citation type="journal article" date="2024" name="Plant J.">
        <title>Genome sequences and population genomics reveal climatic adaptation and genomic divergence between two closely related sweetgum species.</title>
        <authorList>
            <person name="Xu W.Q."/>
            <person name="Ren C.Q."/>
            <person name="Zhang X.Y."/>
            <person name="Comes H.P."/>
            <person name="Liu X.H."/>
            <person name="Li Y.G."/>
            <person name="Kettle C.J."/>
            <person name="Jalonen R."/>
            <person name="Gaisberger H."/>
            <person name="Ma Y.Z."/>
            <person name="Qiu Y.X."/>
        </authorList>
    </citation>
    <scope>NUCLEOTIDE SEQUENCE [LARGE SCALE GENOMIC DNA]</scope>
    <source>
        <strain evidence="1">Hangzhou</strain>
    </source>
</reference>
<dbReference type="AlphaFoldDB" id="A0AAP0RVY7"/>
<evidence type="ECO:0008006" key="3">
    <source>
        <dbReference type="Google" id="ProtNLM"/>
    </source>
</evidence>
<comment type="caution">
    <text evidence="1">The sequence shown here is derived from an EMBL/GenBank/DDBJ whole genome shotgun (WGS) entry which is preliminary data.</text>
</comment>
<proteinExistence type="predicted"/>